<keyword evidence="1" id="KW-0812">Transmembrane</keyword>
<accession>A0ABD5PXP5</accession>
<name>A0ABD5PXP5_9EURY</name>
<comment type="caution">
    <text evidence="2">The sequence shown here is derived from an EMBL/GenBank/DDBJ whole genome shotgun (WGS) entry which is preliminary data.</text>
</comment>
<keyword evidence="1" id="KW-1133">Transmembrane helix</keyword>
<proteinExistence type="predicted"/>
<feature type="transmembrane region" description="Helical" evidence="1">
    <location>
        <begin position="12"/>
        <end position="35"/>
    </location>
</feature>
<sequence length="79" mass="8350">MRDLPARRAARVVPLVLVGALLVVVAGVGLVAAVAETQQTWRWYFRMEQAVATATPVALALSAASLVALFGAVFLTVEE</sequence>
<evidence type="ECO:0000256" key="1">
    <source>
        <dbReference type="SAM" id="Phobius"/>
    </source>
</evidence>
<dbReference type="AlphaFoldDB" id="A0ABD5PXP5"/>
<feature type="transmembrane region" description="Helical" evidence="1">
    <location>
        <begin position="55"/>
        <end position="77"/>
    </location>
</feature>
<protein>
    <submittedName>
        <fullName evidence="2">Uncharacterized protein</fullName>
    </submittedName>
</protein>
<keyword evidence="1" id="KW-0472">Membrane</keyword>
<dbReference type="RefSeq" id="WP_254267436.1">
    <property type="nucleotide sequence ID" value="NZ_CP100400.1"/>
</dbReference>
<organism evidence="2 3">
    <name type="scientific">Halorussus aquaticus</name>
    <dbReference type="NCBI Taxonomy" id="2953748"/>
    <lineage>
        <taxon>Archaea</taxon>
        <taxon>Methanobacteriati</taxon>
        <taxon>Methanobacteriota</taxon>
        <taxon>Stenosarchaea group</taxon>
        <taxon>Halobacteria</taxon>
        <taxon>Halobacteriales</taxon>
        <taxon>Haladaptataceae</taxon>
        <taxon>Halorussus</taxon>
    </lineage>
</organism>
<dbReference type="Proteomes" id="UP001595945">
    <property type="component" value="Unassembled WGS sequence"/>
</dbReference>
<evidence type="ECO:0000313" key="3">
    <source>
        <dbReference type="Proteomes" id="UP001595945"/>
    </source>
</evidence>
<dbReference type="GeneID" id="73045889"/>
<reference evidence="2 3" key="1">
    <citation type="journal article" date="2019" name="Int. J. Syst. Evol. Microbiol.">
        <title>The Global Catalogue of Microorganisms (GCM) 10K type strain sequencing project: providing services to taxonomists for standard genome sequencing and annotation.</title>
        <authorList>
            <consortium name="The Broad Institute Genomics Platform"/>
            <consortium name="The Broad Institute Genome Sequencing Center for Infectious Disease"/>
            <person name="Wu L."/>
            <person name="Ma J."/>
        </authorList>
    </citation>
    <scope>NUCLEOTIDE SEQUENCE [LARGE SCALE GENOMIC DNA]</scope>
    <source>
        <strain evidence="2 3">XZYJ18</strain>
    </source>
</reference>
<keyword evidence="3" id="KW-1185">Reference proteome</keyword>
<dbReference type="EMBL" id="JBHSHT010000001">
    <property type="protein sequence ID" value="MFC4823066.1"/>
    <property type="molecule type" value="Genomic_DNA"/>
</dbReference>
<evidence type="ECO:0000313" key="2">
    <source>
        <dbReference type="EMBL" id="MFC4823066.1"/>
    </source>
</evidence>
<gene>
    <name evidence="2" type="ORF">ACFO9K_02200</name>
</gene>